<dbReference type="RefSeq" id="WP_182108766.1">
    <property type="nucleotide sequence ID" value="NZ_JACFYF010000005.1"/>
</dbReference>
<evidence type="ECO:0000256" key="1">
    <source>
        <dbReference type="SAM" id="Phobius"/>
    </source>
</evidence>
<keyword evidence="1" id="KW-1133">Transmembrane helix</keyword>
<name>A0A7W2IU56_9VIBR</name>
<proteinExistence type="predicted"/>
<dbReference type="GO" id="GO:0043107">
    <property type="term" value="P:type IV pilus-dependent motility"/>
    <property type="evidence" value="ECO:0007669"/>
    <property type="project" value="TreeGrafter"/>
</dbReference>
<gene>
    <name evidence="2" type="ORF">H2O73_10340</name>
</gene>
<keyword evidence="1" id="KW-0812">Transmembrane</keyword>
<evidence type="ECO:0000313" key="2">
    <source>
        <dbReference type="EMBL" id="MBA5762742.1"/>
    </source>
</evidence>
<reference evidence="2 3" key="1">
    <citation type="submission" date="2020-07" db="EMBL/GenBank/DDBJ databases">
        <title>Vibrio marinisediminis sp. nov., isolated from marine sediment.</title>
        <authorList>
            <person name="Ji X."/>
        </authorList>
    </citation>
    <scope>NUCLEOTIDE SEQUENCE [LARGE SCALE GENOMIC DNA]</scope>
    <source>
        <strain evidence="2 3">404</strain>
    </source>
</reference>
<accession>A0A7W2IU56</accession>
<keyword evidence="3" id="KW-1185">Reference proteome</keyword>
<dbReference type="EMBL" id="JACFYF010000005">
    <property type="protein sequence ID" value="MBA5762742.1"/>
    <property type="molecule type" value="Genomic_DNA"/>
</dbReference>
<dbReference type="PANTHER" id="PTHR40278:SF2">
    <property type="entry name" value="TYPE IV PILUS INNER MEMBRANE COMPONENT PILN"/>
    <property type="match status" value="1"/>
</dbReference>
<dbReference type="Pfam" id="PF05137">
    <property type="entry name" value="PilN"/>
    <property type="match status" value="1"/>
</dbReference>
<organism evidence="2 3">
    <name type="scientific">Vibrio marinisediminis</name>
    <dbReference type="NCBI Taxonomy" id="2758441"/>
    <lineage>
        <taxon>Bacteria</taxon>
        <taxon>Pseudomonadati</taxon>
        <taxon>Pseudomonadota</taxon>
        <taxon>Gammaproteobacteria</taxon>
        <taxon>Vibrionales</taxon>
        <taxon>Vibrionaceae</taxon>
        <taxon>Vibrio</taxon>
    </lineage>
</organism>
<protein>
    <submittedName>
        <fullName evidence="2">PilN domain-containing protein</fullName>
    </submittedName>
</protein>
<dbReference type="PANTHER" id="PTHR40278">
    <property type="entry name" value="DNA UTILIZATION PROTEIN HOFN"/>
    <property type="match status" value="1"/>
</dbReference>
<dbReference type="InterPro" id="IPR052534">
    <property type="entry name" value="Extracell_DNA_Util/SecSys_Comp"/>
</dbReference>
<dbReference type="Proteomes" id="UP000571701">
    <property type="component" value="Unassembled WGS sequence"/>
</dbReference>
<dbReference type="InterPro" id="IPR007813">
    <property type="entry name" value="PilN"/>
</dbReference>
<dbReference type="GO" id="GO:0043683">
    <property type="term" value="P:type IV pilus assembly"/>
    <property type="evidence" value="ECO:0007669"/>
    <property type="project" value="TreeGrafter"/>
</dbReference>
<feature type="transmembrane region" description="Helical" evidence="1">
    <location>
        <begin position="21"/>
        <end position="44"/>
    </location>
</feature>
<sequence>MLHRINLLPWREQQRIAHKQRFIALVIGCLILTALVQWGSGFYIEQQKQIQHQRLAFLQAHIASLDFRMQQLKTVAQDHQELLTRLKVVEGLQTQRNKTTELMNLLPGLIPEGVYVDKIKMSGQQIEITGISDATSRLATMLDHLENASQLHDVTMHSIVHDKTRFSKKFQTFRVSFYFQLLKESSKEVGDG</sequence>
<dbReference type="AlphaFoldDB" id="A0A7W2IU56"/>
<keyword evidence="1" id="KW-0472">Membrane</keyword>
<comment type="caution">
    <text evidence="2">The sequence shown here is derived from an EMBL/GenBank/DDBJ whole genome shotgun (WGS) entry which is preliminary data.</text>
</comment>
<evidence type="ECO:0000313" key="3">
    <source>
        <dbReference type="Proteomes" id="UP000571701"/>
    </source>
</evidence>